<evidence type="ECO:0000256" key="2">
    <source>
        <dbReference type="ARBA" id="ARBA00022475"/>
    </source>
</evidence>
<evidence type="ECO:0000256" key="3">
    <source>
        <dbReference type="ARBA" id="ARBA00022692"/>
    </source>
</evidence>
<feature type="transmembrane region" description="Helical" evidence="6">
    <location>
        <begin position="12"/>
        <end position="34"/>
    </location>
</feature>
<evidence type="ECO:0000256" key="5">
    <source>
        <dbReference type="ARBA" id="ARBA00023136"/>
    </source>
</evidence>
<evidence type="ECO:0000256" key="4">
    <source>
        <dbReference type="ARBA" id="ARBA00022989"/>
    </source>
</evidence>
<feature type="transmembrane region" description="Helical" evidence="6">
    <location>
        <begin position="85"/>
        <end position="105"/>
    </location>
</feature>
<keyword evidence="4 6" id="KW-1133">Transmembrane helix</keyword>
<gene>
    <name evidence="7" type="primary">wzx</name>
</gene>
<name>A0A5A4U9M3_ESCAL</name>
<keyword evidence="2" id="KW-1003">Cell membrane</keyword>
<dbReference type="EMBL" id="LC494332">
    <property type="protein sequence ID" value="BBM62713.1"/>
    <property type="molecule type" value="Genomic_DNA"/>
</dbReference>
<sequence>MQRFFKVISYTAFLTFIKMLCGIFISKAIAIYAGPSGMALFGQMQGFTTMLTNLGNSPNNSGVIKYTAEFEHKGIDVYSQWWKAAIYWSFFVYITLFTLVVFFSEEISIFLTGKNDYRWLVISAGMLIPLSALGVLCSSIYNSFRDYKNFFLSGMISTLITSVVIIYIILSYGLIGAMVAAVIQPALIGGGVFIFSLKEKWCRLKYFIGPITKGAKNDILKYVAMISVSAIVGPLSIIILRTFLIEQVGWEIAGEWQSVWKISEVYLGVITLTLSTYYLPVLAKTRDYQQLVLELRRTVKVIFPLIVLMAIFIYILRDYIIYILFSKDFYNARELFLIQLLGDVIKIVSYIYAYPMLAKGKIKFFIFTEILFCITLITLSFFLINIFGVHGANIAYASNYLLYLIVVIMSFKRLYAQSCN</sequence>
<dbReference type="CDD" id="cd13125">
    <property type="entry name" value="MATE_like_10"/>
    <property type="match status" value="1"/>
</dbReference>
<feature type="transmembrane region" description="Helical" evidence="6">
    <location>
        <begin position="394"/>
        <end position="411"/>
    </location>
</feature>
<feature type="transmembrane region" description="Helical" evidence="6">
    <location>
        <begin position="117"/>
        <end position="138"/>
    </location>
</feature>
<dbReference type="InterPro" id="IPR050833">
    <property type="entry name" value="Poly_Biosynth_Transport"/>
</dbReference>
<proteinExistence type="predicted"/>
<dbReference type="PANTHER" id="PTHR30250">
    <property type="entry name" value="PST FAMILY PREDICTED COLANIC ACID TRANSPORTER"/>
    <property type="match status" value="1"/>
</dbReference>
<dbReference type="GO" id="GO:0005886">
    <property type="term" value="C:plasma membrane"/>
    <property type="evidence" value="ECO:0007669"/>
    <property type="project" value="UniProtKB-SubCell"/>
</dbReference>
<evidence type="ECO:0000256" key="6">
    <source>
        <dbReference type="SAM" id="Phobius"/>
    </source>
</evidence>
<evidence type="ECO:0000313" key="7">
    <source>
        <dbReference type="EMBL" id="BBM62713.1"/>
    </source>
</evidence>
<reference evidence="7" key="1">
    <citation type="submission" date="2019-07" db="EMBL/GenBank/DDBJ databases">
        <title>Overview of O-antigen diversity of Escherichia albertii, an emerging enteropathogen; genetic structure, serology, and development of O-genotyping method.</title>
        <authorList>
            <person name="Ooka T."/>
            <person name="Seto K."/>
            <person name="Ogura Y."/>
            <person name="Iguchi A."/>
            <person name="Imura N."/>
            <person name="Honda M."/>
            <person name="Etoh Y."/>
            <person name="Ikeda T."/>
            <person name="Sugitani W."/>
            <person name="Konno T."/>
            <person name="Kawano K."/>
            <person name="Kudo Y."/>
            <person name="Murakami K."/>
            <person name="Hayashi T."/>
            <person name="Nishi J."/>
        </authorList>
    </citation>
    <scope>NUCLEOTIDE SEQUENCE</scope>
    <source>
        <strain evidence="7">13S38</strain>
    </source>
</reference>
<dbReference type="GO" id="GO:0009246">
    <property type="term" value="P:enterobacterial common antigen biosynthetic process"/>
    <property type="evidence" value="ECO:0007669"/>
    <property type="project" value="InterPro"/>
</dbReference>
<accession>A0A5A4U9M3</accession>
<feature type="transmembrane region" description="Helical" evidence="6">
    <location>
        <begin position="337"/>
        <end position="357"/>
    </location>
</feature>
<organism evidence="7">
    <name type="scientific">Escherichia albertii</name>
    <dbReference type="NCBI Taxonomy" id="208962"/>
    <lineage>
        <taxon>Bacteria</taxon>
        <taxon>Pseudomonadati</taxon>
        <taxon>Pseudomonadota</taxon>
        <taxon>Gammaproteobacteria</taxon>
        <taxon>Enterobacterales</taxon>
        <taxon>Enterobacteriaceae</taxon>
        <taxon>Escherichia</taxon>
    </lineage>
</organism>
<keyword evidence="5 6" id="KW-0472">Membrane</keyword>
<feature type="transmembrane region" description="Helical" evidence="6">
    <location>
        <begin position="219"/>
        <end position="245"/>
    </location>
</feature>
<keyword evidence="3 6" id="KW-0812">Transmembrane</keyword>
<dbReference type="InterPro" id="IPR044550">
    <property type="entry name" value="WzxE"/>
</dbReference>
<dbReference type="PANTHER" id="PTHR30250:SF30">
    <property type="entry name" value="LIPID III FLIPPASE"/>
    <property type="match status" value="1"/>
</dbReference>
<protein>
    <submittedName>
        <fullName evidence="7">O-antigen flippase</fullName>
    </submittedName>
</protein>
<feature type="transmembrane region" description="Helical" evidence="6">
    <location>
        <begin position="175"/>
        <end position="198"/>
    </location>
</feature>
<dbReference type="AlphaFoldDB" id="A0A5A4U9M3"/>
<feature type="transmembrane region" description="Helical" evidence="6">
    <location>
        <begin position="302"/>
        <end position="325"/>
    </location>
</feature>
<feature type="transmembrane region" description="Helical" evidence="6">
    <location>
        <begin position="364"/>
        <end position="388"/>
    </location>
</feature>
<feature type="transmembrane region" description="Helical" evidence="6">
    <location>
        <begin position="150"/>
        <end position="169"/>
    </location>
</feature>
<comment type="subcellular location">
    <subcellularLocation>
        <location evidence="1">Cell membrane</location>
        <topology evidence="1">Multi-pass membrane protein</topology>
    </subcellularLocation>
</comment>
<dbReference type="RefSeq" id="WP_001743928.1">
    <property type="nucleotide sequence ID" value="NZ_BEZV01000104.1"/>
</dbReference>
<feature type="transmembrane region" description="Helical" evidence="6">
    <location>
        <begin position="265"/>
        <end position="282"/>
    </location>
</feature>
<evidence type="ECO:0000256" key="1">
    <source>
        <dbReference type="ARBA" id="ARBA00004651"/>
    </source>
</evidence>